<evidence type="ECO:0000313" key="7">
    <source>
        <dbReference type="EMBL" id="TGD71126.1"/>
    </source>
</evidence>
<dbReference type="InterPro" id="IPR002078">
    <property type="entry name" value="Sigma_54_int"/>
</dbReference>
<dbReference type="InterPro" id="IPR013656">
    <property type="entry name" value="PAS_4"/>
</dbReference>
<dbReference type="PROSITE" id="PS00675">
    <property type="entry name" value="SIGMA54_INTERACT_1"/>
    <property type="match status" value="1"/>
</dbReference>
<organism evidence="7 8">
    <name type="scientific">Mangrovimicrobium sediminis</name>
    <dbReference type="NCBI Taxonomy" id="2562682"/>
    <lineage>
        <taxon>Bacteria</taxon>
        <taxon>Pseudomonadati</taxon>
        <taxon>Pseudomonadota</taxon>
        <taxon>Gammaproteobacteria</taxon>
        <taxon>Cellvibrionales</taxon>
        <taxon>Halieaceae</taxon>
        <taxon>Mangrovimicrobium</taxon>
    </lineage>
</organism>
<dbReference type="SUPFAM" id="SSF52540">
    <property type="entry name" value="P-loop containing nucleoside triphosphate hydrolases"/>
    <property type="match status" value="1"/>
</dbReference>
<dbReference type="OrthoDB" id="9804019at2"/>
<dbReference type="PANTHER" id="PTHR32071:SF117">
    <property type="entry name" value="PTS-DEPENDENT DIHYDROXYACETONE KINASE OPERON REGULATORY PROTEIN-RELATED"/>
    <property type="match status" value="1"/>
</dbReference>
<gene>
    <name evidence="7" type="ORF">E4634_20005</name>
</gene>
<evidence type="ECO:0000256" key="5">
    <source>
        <dbReference type="ARBA" id="ARBA00023163"/>
    </source>
</evidence>
<dbReference type="SMART" id="SM00382">
    <property type="entry name" value="AAA"/>
    <property type="match status" value="1"/>
</dbReference>
<dbReference type="InterPro" id="IPR009057">
    <property type="entry name" value="Homeodomain-like_sf"/>
</dbReference>
<dbReference type="SUPFAM" id="SSF46689">
    <property type="entry name" value="Homeodomain-like"/>
    <property type="match status" value="1"/>
</dbReference>
<dbReference type="InterPro" id="IPR002197">
    <property type="entry name" value="HTH_Fis"/>
</dbReference>
<dbReference type="Gene3D" id="3.40.50.300">
    <property type="entry name" value="P-loop containing nucleotide triphosphate hydrolases"/>
    <property type="match status" value="1"/>
</dbReference>
<dbReference type="AlphaFoldDB" id="A0A4Z0LVI4"/>
<dbReference type="Pfam" id="PF08448">
    <property type="entry name" value="PAS_4"/>
    <property type="match status" value="1"/>
</dbReference>
<reference evidence="7 8" key="1">
    <citation type="submission" date="2019-04" db="EMBL/GenBank/DDBJ databases">
        <title>Taxonomy of novel Haliea sp. from mangrove soil of West Coast of India.</title>
        <authorList>
            <person name="Verma A."/>
            <person name="Kumar P."/>
            <person name="Krishnamurthi S."/>
        </authorList>
    </citation>
    <scope>NUCLEOTIDE SEQUENCE [LARGE SCALE GENOMIC DNA]</scope>
    <source>
        <strain evidence="7 8">SAOS-164</strain>
    </source>
</reference>
<dbReference type="GO" id="GO:0006355">
    <property type="term" value="P:regulation of DNA-templated transcription"/>
    <property type="evidence" value="ECO:0007669"/>
    <property type="project" value="InterPro"/>
</dbReference>
<evidence type="ECO:0000256" key="2">
    <source>
        <dbReference type="ARBA" id="ARBA00022840"/>
    </source>
</evidence>
<protein>
    <submittedName>
        <fullName evidence="7">Sigma-54-dependent Fis family transcriptional regulator</fullName>
    </submittedName>
</protein>
<proteinExistence type="predicted"/>
<dbReference type="InterPro" id="IPR058031">
    <property type="entry name" value="AAA_lid_NorR"/>
</dbReference>
<dbReference type="PROSITE" id="PS00688">
    <property type="entry name" value="SIGMA54_INTERACT_3"/>
    <property type="match status" value="1"/>
</dbReference>
<dbReference type="InterPro" id="IPR027417">
    <property type="entry name" value="P-loop_NTPase"/>
</dbReference>
<dbReference type="Pfam" id="PF25601">
    <property type="entry name" value="AAA_lid_14"/>
    <property type="match status" value="1"/>
</dbReference>
<dbReference type="PANTHER" id="PTHR32071">
    <property type="entry name" value="TRANSCRIPTIONAL REGULATORY PROTEIN"/>
    <property type="match status" value="1"/>
</dbReference>
<evidence type="ECO:0000259" key="6">
    <source>
        <dbReference type="PROSITE" id="PS50045"/>
    </source>
</evidence>
<dbReference type="FunFam" id="3.40.50.300:FF:000006">
    <property type="entry name" value="DNA-binding transcriptional regulator NtrC"/>
    <property type="match status" value="1"/>
</dbReference>
<comment type="caution">
    <text evidence="7">The sequence shown here is derived from an EMBL/GenBank/DDBJ whole genome shotgun (WGS) entry which is preliminary data.</text>
</comment>
<evidence type="ECO:0000313" key="8">
    <source>
        <dbReference type="Proteomes" id="UP000298050"/>
    </source>
</evidence>
<feature type="domain" description="Sigma-54 factor interaction" evidence="6">
    <location>
        <begin position="128"/>
        <end position="352"/>
    </location>
</feature>
<dbReference type="Gene3D" id="1.10.10.60">
    <property type="entry name" value="Homeodomain-like"/>
    <property type="match status" value="1"/>
</dbReference>
<keyword evidence="5" id="KW-0804">Transcription</keyword>
<dbReference type="Proteomes" id="UP000298050">
    <property type="component" value="Unassembled WGS sequence"/>
</dbReference>
<keyword evidence="3" id="KW-0805">Transcription regulation</keyword>
<dbReference type="GO" id="GO:0005524">
    <property type="term" value="F:ATP binding"/>
    <property type="evidence" value="ECO:0007669"/>
    <property type="project" value="UniProtKB-KW"/>
</dbReference>
<dbReference type="Gene3D" id="3.30.450.20">
    <property type="entry name" value="PAS domain"/>
    <property type="match status" value="1"/>
</dbReference>
<keyword evidence="8" id="KW-1185">Reference proteome</keyword>
<name>A0A4Z0LVI4_9GAMM</name>
<dbReference type="PROSITE" id="PS50045">
    <property type="entry name" value="SIGMA54_INTERACT_4"/>
    <property type="match status" value="1"/>
</dbReference>
<dbReference type="GO" id="GO:0043565">
    <property type="term" value="F:sequence-specific DNA binding"/>
    <property type="evidence" value="ECO:0007669"/>
    <property type="project" value="InterPro"/>
</dbReference>
<keyword evidence="2" id="KW-0067">ATP-binding</keyword>
<dbReference type="Pfam" id="PF00158">
    <property type="entry name" value="Sigma54_activat"/>
    <property type="match status" value="1"/>
</dbReference>
<keyword evidence="4" id="KW-0238">DNA-binding</keyword>
<dbReference type="InterPro" id="IPR025943">
    <property type="entry name" value="Sigma_54_int_dom_ATP-bd_2"/>
</dbReference>
<evidence type="ECO:0000256" key="4">
    <source>
        <dbReference type="ARBA" id="ARBA00023125"/>
    </source>
</evidence>
<evidence type="ECO:0000256" key="1">
    <source>
        <dbReference type="ARBA" id="ARBA00022741"/>
    </source>
</evidence>
<dbReference type="InterPro" id="IPR003593">
    <property type="entry name" value="AAA+_ATPase"/>
</dbReference>
<dbReference type="CDD" id="cd00009">
    <property type="entry name" value="AAA"/>
    <property type="match status" value="1"/>
</dbReference>
<dbReference type="RefSeq" id="WP_135446449.1">
    <property type="nucleotide sequence ID" value="NZ_SRLE01000016.1"/>
</dbReference>
<dbReference type="Gene3D" id="1.10.8.60">
    <property type="match status" value="1"/>
</dbReference>
<dbReference type="EMBL" id="SRLE01000016">
    <property type="protein sequence ID" value="TGD71126.1"/>
    <property type="molecule type" value="Genomic_DNA"/>
</dbReference>
<dbReference type="InterPro" id="IPR025944">
    <property type="entry name" value="Sigma_54_int_dom_CS"/>
</dbReference>
<accession>A0A4Z0LVI4</accession>
<sequence>MREIEQLEADDSDLPTVLIGSDYRLLACNRAYRENAVKSVEIGRSRCFEITHGYTSPCHENGEACPLQRVAETGLAQRVLHVHHTRNGARYCDITMEPVYATDGRLLGYRETLQGVDHASHEPRADTLCGQSAPFRAMLELINRVAPTDVSVLLQGESGTGKELVARAIHDASERRDQPFVVVECTGLNESLFESELFGYSKGAFTGANRDKPGLVDAAHGGTLFLDEIGDIPLQQQVKLLRLLETGTYRAVGSVETRRANFRLVSASHKNLPQLVEAGEFRQDLYFRLAAFPIHLPALRERIGDLPLLCDLFVRQQSPDKRLTPAALAKLSGYDFPGNVRELRNLLQRACLMADDERIEPGHLPPLAAQAEPAAAATGDEEIVSLKEAERRYLQRVSRQFAGSTAELASRLGISERTLYRKLADTTGR</sequence>
<evidence type="ECO:0000256" key="3">
    <source>
        <dbReference type="ARBA" id="ARBA00023015"/>
    </source>
</evidence>
<dbReference type="InterPro" id="IPR025662">
    <property type="entry name" value="Sigma_54_int_dom_ATP-bd_1"/>
</dbReference>
<keyword evidence="1" id="KW-0547">Nucleotide-binding</keyword>
<dbReference type="PROSITE" id="PS00676">
    <property type="entry name" value="SIGMA54_INTERACT_2"/>
    <property type="match status" value="1"/>
</dbReference>
<dbReference type="Pfam" id="PF02954">
    <property type="entry name" value="HTH_8"/>
    <property type="match status" value="1"/>
</dbReference>